<reference evidence="3" key="1">
    <citation type="submission" date="2018-05" db="EMBL/GenBank/DDBJ databases">
        <authorList>
            <person name="Lanie J.A."/>
            <person name="Ng W.-L."/>
            <person name="Kazmierczak K.M."/>
            <person name="Andrzejewski T.M."/>
            <person name="Davidsen T.M."/>
            <person name="Wayne K.J."/>
            <person name="Tettelin H."/>
            <person name="Glass J.I."/>
            <person name="Rusch D."/>
            <person name="Podicherti R."/>
            <person name="Tsui H.-C.T."/>
            <person name="Winkler M.E."/>
        </authorList>
    </citation>
    <scope>NUCLEOTIDE SEQUENCE</scope>
</reference>
<dbReference type="SUPFAM" id="SSF53649">
    <property type="entry name" value="Alkaline phosphatase-like"/>
    <property type="match status" value="1"/>
</dbReference>
<gene>
    <name evidence="3" type="ORF">METZ01_LOCUS57641</name>
</gene>
<dbReference type="EMBL" id="UINC01003265">
    <property type="protein sequence ID" value="SVA04787.1"/>
    <property type="molecule type" value="Genomic_DNA"/>
</dbReference>
<evidence type="ECO:0000313" key="3">
    <source>
        <dbReference type="EMBL" id="SVA04787.1"/>
    </source>
</evidence>
<dbReference type="InterPro" id="IPR000917">
    <property type="entry name" value="Sulfatase_N"/>
</dbReference>
<accession>A0A381SQW4</accession>
<dbReference type="AlphaFoldDB" id="A0A381SQW4"/>
<dbReference type="GO" id="GO:0004065">
    <property type="term" value="F:arylsulfatase activity"/>
    <property type="evidence" value="ECO:0007669"/>
    <property type="project" value="TreeGrafter"/>
</dbReference>
<name>A0A381SQW4_9ZZZZ</name>
<dbReference type="GO" id="GO:0015024">
    <property type="term" value="F:glucuronate-2-sulfatase activity"/>
    <property type="evidence" value="ECO:0007669"/>
    <property type="project" value="TreeGrafter"/>
</dbReference>
<protein>
    <recommendedName>
        <fullName evidence="4">Sulfatase N-terminal domain-containing protein</fullName>
    </recommendedName>
</protein>
<dbReference type="PANTHER" id="PTHR46615">
    <property type="entry name" value="ARYLSULFATASE K"/>
    <property type="match status" value="1"/>
</dbReference>
<dbReference type="InterPro" id="IPR017850">
    <property type="entry name" value="Alkaline_phosphatase_core_sf"/>
</dbReference>
<dbReference type="Gene3D" id="3.40.720.10">
    <property type="entry name" value="Alkaline Phosphatase, subunit A"/>
    <property type="match status" value="2"/>
</dbReference>
<organism evidence="3">
    <name type="scientific">marine metagenome</name>
    <dbReference type="NCBI Taxonomy" id="408172"/>
    <lineage>
        <taxon>unclassified sequences</taxon>
        <taxon>metagenomes</taxon>
        <taxon>ecological metagenomes</taxon>
    </lineage>
</organism>
<feature type="domain" description="N-sulphoglucosamine sulphohydrolase C-terminal" evidence="2">
    <location>
        <begin position="300"/>
        <end position="436"/>
    </location>
</feature>
<proteinExistence type="predicted"/>
<evidence type="ECO:0000259" key="2">
    <source>
        <dbReference type="Pfam" id="PF16347"/>
    </source>
</evidence>
<dbReference type="PANTHER" id="PTHR46615:SF1">
    <property type="entry name" value="ARYLSULFATASE K"/>
    <property type="match status" value="1"/>
</dbReference>
<feature type="domain" description="Sulfatase N-terminal" evidence="1">
    <location>
        <begin position="11"/>
        <end position="248"/>
    </location>
</feature>
<sequence length="464" mass="52283">MKKVFSTVSKPNILLIVVDSLKSDKCIGENLSSITPNIDFLIKNGAAFPQTISPAAVSPVAMSSIFTGLFPFRTGMSTDKFHKFDANITTYVKILKNHGYSAFATAPSITKDFGLTNDFQNSDSTYENSVSLFDGLGNNIIQTLSSISDKTPWFFYIHIFDLHAPIIVPKNFSAEKFGKSKYEKMVSAIDYWIGKIIKNIDLENTLIILTADHGDYIPVIELDNETIDLEASEGQAKMDYIMWKLGNKIPAKLKPLKGKMKHILRDSRIKSNEQKMNGLNLSPYQKRVMLETRMVGGHRLYDDLIKVPLILSGANIPLNKKIMQQVRNVDIFPTIEDVLSLPKKSNIDGESLLPLIDNKKIHENPAYIESPPAVKEERIKKKIIGIRTSSYKMLKQADSGDVVELYDLVNDPLEEENIVSSHPELIKEMESELEKIMFSKKITTTENKVDLTKIEKELEKLGYS</sequence>
<dbReference type="Pfam" id="PF16347">
    <property type="entry name" value="SGSH_C"/>
    <property type="match status" value="1"/>
</dbReference>
<dbReference type="InterPro" id="IPR032506">
    <property type="entry name" value="SGSH_C"/>
</dbReference>
<evidence type="ECO:0000259" key="1">
    <source>
        <dbReference type="Pfam" id="PF00884"/>
    </source>
</evidence>
<dbReference type="Pfam" id="PF00884">
    <property type="entry name" value="Sulfatase"/>
    <property type="match status" value="1"/>
</dbReference>
<evidence type="ECO:0008006" key="4">
    <source>
        <dbReference type="Google" id="ProtNLM"/>
    </source>
</evidence>
<dbReference type="InterPro" id="IPR051849">
    <property type="entry name" value="GAG-degrading_sulfatase"/>
</dbReference>